<dbReference type="AlphaFoldDB" id="A0A2T7NNL8"/>
<accession>A0A2T7NNL8</accession>
<dbReference type="SMART" id="SM00054">
    <property type="entry name" value="EFh"/>
    <property type="match status" value="3"/>
</dbReference>
<comment type="caution">
    <text evidence="8">The sequence shown here is derived from an EMBL/GenBank/DDBJ whole genome shotgun (WGS) entry which is preliminary data.</text>
</comment>
<dbReference type="Gene3D" id="1.10.238.10">
    <property type="entry name" value="EF-hand"/>
    <property type="match status" value="1"/>
</dbReference>
<keyword evidence="6" id="KW-0449">Lipoprotein</keyword>
<dbReference type="PANTHER" id="PTHR23055">
    <property type="entry name" value="CALCIUM BINDING PROTEINS"/>
    <property type="match status" value="1"/>
</dbReference>
<dbReference type="GO" id="GO:0005509">
    <property type="term" value="F:calcium ion binding"/>
    <property type="evidence" value="ECO:0007669"/>
    <property type="project" value="InterPro"/>
</dbReference>
<feature type="domain" description="EF-hand" evidence="7">
    <location>
        <begin position="64"/>
        <end position="99"/>
    </location>
</feature>
<evidence type="ECO:0000256" key="6">
    <source>
        <dbReference type="ARBA" id="ARBA00023288"/>
    </source>
</evidence>
<keyword evidence="9" id="KW-1185">Reference proteome</keyword>
<dbReference type="CDD" id="cd00051">
    <property type="entry name" value="EFh"/>
    <property type="match status" value="2"/>
</dbReference>
<evidence type="ECO:0000256" key="4">
    <source>
        <dbReference type="ARBA" id="ARBA00022737"/>
    </source>
</evidence>
<keyword evidence="3" id="KW-0479">Metal-binding</keyword>
<evidence type="ECO:0000256" key="2">
    <source>
        <dbReference type="ARBA" id="ARBA00022707"/>
    </source>
</evidence>
<keyword evidence="2" id="KW-0519">Myristate</keyword>
<dbReference type="PANTHER" id="PTHR23055:SF178">
    <property type="entry name" value="NEUROCALCIN HOMOLOG"/>
    <property type="match status" value="1"/>
</dbReference>
<dbReference type="PROSITE" id="PS50222">
    <property type="entry name" value="EF_HAND_2"/>
    <property type="match status" value="3"/>
</dbReference>
<dbReference type="InterPro" id="IPR028846">
    <property type="entry name" value="Recoverin"/>
</dbReference>
<reference evidence="8 9" key="1">
    <citation type="submission" date="2018-04" db="EMBL/GenBank/DDBJ databases">
        <title>The genome of golden apple snail Pomacea canaliculata provides insight into stress tolerance and invasive adaptation.</title>
        <authorList>
            <person name="Liu C."/>
            <person name="Liu B."/>
            <person name="Ren Y."/>
            <person name="Zhang Y."/>
            <person name="Wang H."/>
            <person name="Li S."/>
            <person name="Jiang F."/>
            <person name="Yin L."/>
            <person name="Zhang G."/>
            <person name="Qian W."/>
            <person name="Fan W."/>
        </authorList>
    </citation>
    <scope>NUCLEOTIDE SEQUENCE [LARGE SCALE GENOMIC DNA]</scope>
    <source>
        <strain evidence="8">SZHN2017</strain>
        <tissue evidence="8">Muscle</tissue>
    </source>
</reference>
<feature type="domain" description="EF-hand" evidence="7">
    <location>
        <begin position="150"/>
        <end position="185"/>
    </location>
</feature>
<sequence>MGQKSGKLTKQQTQSLQRLVSFSEDEIQDWWQEFIRSAKVSSGSKPFLTQKEFIEVYNTVYPGNGEEYAKHIFRTFDQNGDGRVDFREFLLGLSITSSEKEEKKLRWAFQLYDINQSGFITKNEIIEILQAIFKMNGLNQSSTKSAGLGTPEELASSLFEVMETDGDNSISWSEFRSAATRCSLIVDLLQCSPGPEFEAVLKQHSNNEVFE</sequence>
<evidence type="ECO:0000256" key="3">
    <source>
        <dbReference type="ARBA" id="ARBA00022723"/>
    </source>
</evidence>
<dbReference type="PROSITE" id="PS00018">
    <property type="entry name" value="EF_HAND_1"/>
    <property type="match status" value="2"/>
</dbReference>
<dbReference type="Pfam" id="PF13499">
    <property type="entry name" value="EF-hand_7"/>
    <property type="match status" value="1"/>
</dbReference>
<dbReference type="Pfam" id="PF00036">
    <property type="entry name" value="EF-hand_1"/>
    <property type="match status" value="1"/>
</dbReference>
<dbReference type="OMA" id="MRAIYAM"/>
<organism evidence="8 9">
    <name type="scientific">Pomacea canaliculata</name>
    <name type="common">Golden apple snail</name>
    <dbReference type="NCBI Taxonomy" id="400727"/>
    <lineage>
        <taxon>Eukaryota</taxon>
        <taxon>Metazoa</taxon>
        <taxon>Spiralia</taxon>
        <taxon>Lophotrochozoa</taxon>
        <taxon>Mollusca</taxon>
        <taxon>Gastropoda</taxon>
        <taxon>Caenogastropoda</taxon>
        <taxon>Architaenioglossa</taxon>
        <taxon>Ampullarioidea</taxon>
        <taxon>Ampullariidae</taxon>
        <taxon>Pomacea</taxon>
    </lineage>
</organism>
<comment type="similarity">
    <text evidence="1">Belongs to the recoverin family.</text>
</comment>
<dbReference type="EMBL" id="PZQS01000010">
    <property type="protein sequence ID" value="PVD22753.1"/>
    <property type="molecule type" value="Genomic_DNA"/>
</dbReference>
<dbReference type="PRINTS" id="PR00450">
    <property type="entry name" value="RECOVERIN"/>
</dbReference>
<dbReference type="InterPro" id="IPR011992">
    <property type="entry name" value="EF-hand-dom_pair"/>
</dbReference>
<dbReference type="InterPro" id="IPR002048">
    <property type="entry name" value="EF_hand_dom"/>
</dbReference>
<proteinExistence type="inferred from homology"/>
<dbReference type="OrthoDB" id="191686at2759"/>
<gene>
    <name evidence="8" type="ORF">C0Q70_16009</name>
</gene>
<dbReference type="Proteomes" id="UP000245119">
    <property type="component" value="Linkage Group LG10"/>
</dbReference>
<evidence type="ECO:0000256" key="1">
    <source>
        <dbReference type="ARBA" id="ARBA00006049"/>
    </source>
</evidence>
<evidence type="ECO:0000313" key="9">
    <source>
        <dbReference type="Proteomes" id="UP000245119"/>
    </source>
</evidence>
<evidence type="ECO:0000313" key="8">
    <source>
        <dbReference type="EMBL" id="PVD22753.1"/>
    </source>
</evidence>
<evidence type="ECO:0000259" key="7">
    <source>
        <dbReference type="PROSITE" id="PS50222"/>
    </source>
</evidence>
<evidence type="ECO:0000256" key="5">
    <source>
        <dbReference type="ARBA" id="ARBA00022837"/>
    </source>
</evidence>
<dbReference type="SUPFAM" id="SSF47473">
    <property type="entry name" value="EF-hand"/>
    <property type="match status" value="1"/>
</dbReference>
<feature type="domain" description="EF-hand" evidence="7">
    <location>
        <begin position="100"/>
        <end position="135"/>
    </location>
</feature>
<name>A0A2T7NNL8_POMCA</name>
<dbReference type="FunFam" id="1.10.238.10:FF:000009">
    <property type="entry name" value="Visinin-like protein 1"/>
    <property type="match status" value="1"/>
</dbReference>
<dbReference type="STRING" id="400727.A0A2T7NNL8"/>
<keyword evidence="4" id="KW-0677">Repeat</keyword>
<protein>
    <recommendedName>
        <fullName evidence="7">EF-hand domain-containing protein</fullName>
    </recommendedName>
</protein>
<dbReference type="InterPro" id="IPR018247">
    <property type="entry name" value="EF_Hand_1_Ca_BS"/>
</dbReference>
<keyword evidence="5" id="KW-0106">Calcium</keyword>